<dbReference type="SMART" id="SM00382">
    <property type="entry name" value="AAA"/>
    <property type="match status" value="1"/>
</dbReference>
<dbReference type="GO" id="GO:0005525">
    <property type="term" value="F:GTP binding"/>
    <property type="evidence" value="ECO:0007669"/>
    <property type="project" value="UniProtKB-UniRule"/>
</dbReference>
<dbReference type="Gene3D" id="1.20.120.140">
    <property type="entry name" value="Signal recognition particle SRP54, nucleotide-binding domain"/>
    <property type="match status" value="1"/>
</dbReference>
<dbReference type="Gene3D" id="3.40.50.300">
    <property type="entry name" value="P-loop containing nucleotide triphosphate hydrolases"/>
    <property type="match status" value="1"/>
</dbReference>
<dbReference type="SMART" id="SM00962">
    <property type="entry name" value="SRP54"/>
    <property type="match status" value="1"/>
</dbReference>
<evidence type="ECO:0000256" key="1">
    <source>
        <dbReference type="ARBA" id="ARBA00022475"/>
    </source>
</evidence>
<evidence type="ECO:0000256" key="2">
    <source>
        <dbReference type="ARBA" id="ARBA00022490"/>
    </source>
</evidence>
<dbReference type="InterPro" id="IPR000897">
    <property type="entry name" value="SRP54_GTPase_dom"/>
</dbReference>
<dbReference type="GO" id="GO:0006614">
    <property type="term" value="P:SRP-dependent cotranslational protein targeting to membrane"/>
    <property type="evidence" value="ECO:0007669"/>
    <property type="project" value="InterPro"/>
</dbReference>
<gene>
    <name evidence="9" type="primary">ftsY</name>
    <name evidence="12" type="ORF">AVDCRST_MAG10-1401</name>
</gene>
<proteinExistence type="inferred from homology"/>
<keyword evidence="4 9" id="KW-0378">Hydrolase</keyword>
<keyword evidence="2 9" id="KW-0963">Cytoplasm</keyword>
<name>A0A6J4HX62_9ACTN</name>
<comment type="function">
    <text evidence="9">Involved in targeting and insertion of nascent membrane proteins into the cytoplasmic membrane. Acts as a receptor for the complex formed by the signal recognition particle (SRP) and the ribosome-nascent chain (RNC).</text>
</comment>
<evidence type="ECO:0000256" key="8">
    <source>
        <dbReference type="ARBA" id="ARBA00048027"/>
    </source>
</evidence>
<evidence type="ECO:0000259" key="11">
    <source>
        <dbReference type="PROSITE" id="PS00300"/>
    </source>
</evidence>
<dbReference type="EC" id="3.6.5.4" evidence="9"/>
<reference evidence="12" key="1">
    <citation type="submission" date="2020-02" db="EMBL/GenBank/DDBJ databases">
        <authorList>
            <person name="Meier V. D."/>
        </authorList>
    </citation>
    <scope>NUCLEOTIDE SEQUENCE</scope>
    <source>
        <strain evidence="12">AVDCRST_MAG10</strain>
    </source>
</reference>
<protein>
    <recommendedName>
        <fullName evidence="9">Signal recognition particle receptor FtsY</fullName>
        <shortName evidence="9">SRP receptor</shortName>
        <ecNumber evidence="9">3.6.5.4</ecNumber>
    </recommendedName>
</protein>
<sequence>MEIVLGLLAVLVVSGLVAAFIAARPRRRNTELEPPSAPPLPPSRVADAPPAPKPTKAKRPSIPSEEELARQAAEVVAEAEAVLAGAREAPVAEAEPDEVAPEAVKVRFRDRLGKARGLLAGYLGSVRSRTKIDDETWEELEEALIRADVGITATTALLDQLRAQVKAENIQTSELLVDALKDNLKKRLSIADRTLRIEPGMPNVWLFVGVNGVGKTTTIGKVGHQQVGEGRTVIMAAGDTFRAAAAEQLELWSKRVGATLVRGNEGGDPGAVVFDAVERAAARQTDLVLADTAGRLHTKVNLMEELKKVRRVADKPPGKVTEVLLVIDATTGQNGLVQAKQFTEAVEVTGVVLTKLDGTAKGGIVLAIQNDLGIPIKLVGLGETADDLIPFDPDEFIDALFA</sequence>
<organism evidence="12">
    <name type="scientific">uncultured Acidimicrobiales bacterium</name>
    <dbReference type="NCBI Taxonomy" id="310071"/>
    <lineage>
        <taxon>Bacteria</taxon>
        <taxon>Bacillati</taxon>
        <taxon>Actinomycetota</taxon>
        <taxon>Acidimicrobiia</taxon>
        <taxon>Acidimicrobiales</taxon>
        <taxon>environmental samples</taxon>
    </lineage>
</organism>
<dbReference type="AlphaFoldDB" id="A0A6J4HX62"/>
<dbReference type="InterPro" id="IPR036225">
    <property type="entry name" value="SRP/SRP_N"/>
</dbReference>
<evidence type="ECO:0000256" key="7">
    <source>
        <dbReference type="ARBA" id="ARBA00023170"/>
    </source>
</evidence>
<dbReference type="InterPro" id="IPR013822">
    <property type="entry name" value="Signal_recog_particl_SRP54_hlx"/>
</dbReference>
<dbReference type="FunFam" id="1.20.120.140:FF:000002">
    <property type="entry name" value="Signal recognition particle receptor FtsY"/>
    <property type="match status" value="1"/>
</dbReference>
<evidence type="ECO:0000256" key="4">
    <source>
        <dbReference type="ARBA" id="ARBA00022801"/>
    </source>
</evidence>
<evidence type="ECO:0000256" key="10">
    <source>
        <dbReference type="SAM" id="MobiDB-lite"/>
    </source>
</evidence>
<dbReference type="FunFam" id="3.40.50.300:FF:000053">
    <property type="entry name" value="Signal recognition particle receptor FtsY"/>
    <property type="match status" value="1"/>
</dbReference>
<keyword evidence="1 9" id="KW-1003">Cell membrane</keyword>
<dbReference type="Pfam" id="PF02881">
    <property type="entry name" value="SRP54_N"/>
    <property type="match status" value="1"/>
</dbReference>
<keyword evidence="6 9" id="KW-0472">Membrane</keyword>
<dbReference type="PROSITE" id="PS00300">
    <property type="entry name" value="SRP54"/>
    <property type="match status" value="1"/>
</dbReference>
<dbReference type="InterPro" id="IPR042101">
    <property type="entry name" value="SRP54_N_sf"/>
</dbReference>
<dbReference type="InterPro" id="IPR003593">
    <property type="entry name" value="AAA+_ATPase"/>
</dbReference>
<dbReference type="GO" id="GO:0005886">
    <property type="term" value="C:plasma membrane"/>
    <property type="evidence" value="ECO:0007669"/>
    <property type="project" value="UniProtKB-SubCell"/>
</dbReference>
<dbReference type="SMART" id="SM00963">
    <property type="entry name" value="SRP54_N"/>
    <property type="match status" value="1"/>
</dbReference>
<dbReference type="NCBIfam" id="TIGR00064">
    <property type="entry name" value="ftsY"/>
    <property type="match status" value="1"/>
</dbReference>
<dbReference type="PANTHER" id="PTHR43134:SF1">
    <property type="entry name" value="SIGNAL RECOGNITION PARTICLE RECEPTOR SUBUNIT ALPHA"/>
    <property type="match status" value="1"/>
</dbReference>
<keyword evidence="3 9" id="KW-0547">Nucleotide-binding</keyword>
<accession>A0A6J4HX62</accession>
<evidence type="ECO:0000256" key="5">
    <source>
        <dbReference type="ARBA" id="ARBA00023134"/>
    </source>
</evidence>
<dbReference type="InterPro" id="IPR027417">
    <property type="entry name" value="P-loop_NTPase"/>
</dbReference>
<feature type="domain" description="SRP54-type proteins GTP-binding" evidence="11">
    <location>
        <begin position="375"/>
        <end position="388"/>
    </location>
</feature>
<comment type="subcellular location">
    <subcellularLocation>
        <location evidence="9">Cell membrane</location>
        <topology evidence="9">Peripheral membrane protein</topology>
        <orientation evidence="9">Cytoplasmic side</orientation>
    </subcellularLocation>
    <subcellularLocation>
        <location evidence="9">Cytoplasm</location>
    </subcellularLocation>
</comment>
<dbReference type="InterPro" id="IPR004390">
    <property type="entry name" value="SR_rcpt_FtsY"/>
</dbReference>
<keyword evidence="7 9" id="KW-0675">Receptor</keyword>
<dbReference type="SUPFAM" id="SSF47364">
    <property type="entry name" value="Domain of the SRP/SRP receptor G-proteins"/>
    <property type="match status" value="1"/>
</dbReference>
<evidence type="ECO:0000313" key="12">
    <source>
        <dbReference type="EMBL" id="CAA9235432.1"/>
    </source>
</evidence>
<dbReference type="EMBL" id="CADCTB010000092">
    <property type="protein sequence ID" value="CAA9235432.1"/>
    <property type="molecule type" value="Genomic_DNA"/>
</dbReference>
<comment type="catalytic activity">
    <reaction evidence="8 9">
        <text>GTP + H2O = GDP + phosphate + H(+)</text>
        <dbReference type="Rhea" id="RHEA:19669"/>
        <dbReference type="ChEBI" id="CHEBI:15377"/>
        <dbReference type="ChEBI" id="CHEBI:15378"/>
        <dbReference type="ChEBI" id="CHEBI:37565"/>
        <dbReference type="ChEBI" id="CHEBI:43474"/>
        <dbReference type="ChEBI" id="CHEBI:58189"/>
        <dbReference type="EC" id="3.6.5.4"/>
    </reaction>
</comment>
<evidence type="ECO:0000256" key="6">
    <source>
        <dbReference type="ARBA" id="ARBA00023136"/>
    </source>
</evidence>
<feature type="binding site" evidence="9">
    <location>
        <begin position="209"/>
        <end position="216"/>
    </location>
    <ligand>
        <name>GTP</name>
        <dbReference type="ChEBI" id="CHEBI:37565"/>
    </ligand>
</feature>
<feature type="binding site" evidence="9">
    <location>
        <begin position="354"/>
        <end position="357"/>
    </location>
    <ligand>
        <name>GTP</name>
        <dbReference type="ChEBI" id="CHEBI:37565"/>
    </ligand>
</feature>
<dbReference type="Pfam" id="PF00448">
    <property type="entry name" value="SRP54"/>
    <property type="match status" value="1"/>
</dbReference>
<dbReference type="PANTHER" id="PTHR43134">
    <property type="entry name" value="SIGNAL RECOGNITION PARTICLE RECEPTOR SUBUNIT ALPHA"/>
    <property type="match status" value="1"/>
</dbReference>
<comment type="subunit">
    <text evidence="9">Part of the signal recognition particle protein translocation system, which is composed of SRP and FtsY.</text>
</comment>
<keyword evidence="5 9" id="KW-0342">GTP-binding</keyword>
<dbReference type="GO" id="GO:0005737">
    <property type="term" value="C:cytoplasm"/>
    <property type="evidence" value="ECO:0007669"/>
    <property type="project" value="UniProtKB-SubCell"/>
</dbReference>
<feature type="region of interest" description="Disordered" evidence="10">
    <location>
        <begin position="27"/>
        <end position="66"/>
    </location>
</feature>
<dbReference type="SUPFAM" id="SSF52540">
    <property type="entry name" value="P-loop containing nucleoside triphosphate hydrolases"/>
    <property type="match status" value="1"/>
</dbReference>
<dbReference type="GO" id="GO:0005047">
    <property type="term" value="F:signal recognition particle binding"/>
    <property type="evidence" value="ECO:0007669"/>
    <property type="project" value="TreeGrafter"/>
</dbReference>
<comment type="similarity">
    <text evidence="9">Belongs to the GTP-binding SRP family. FtsY subfamily.</text>
</comment>
<evidence type="ECO:0000256" key="3">
    <source>
        <dbReference type="ARBA" id="ARBA00022741"/>
    </source>
</evidence>
<evidence type="ECO:0000256" key="9">
    <source>
        <dbReference type="HAMAP-Rule" id="MF_00920"/>
    </source>
</evidence>
<dbReference type="GO" id="GO:0003924">
    <property type="term" value="F:GTPase activity"/>
    <property type="evidence" value="ECO:0007669"/>
    <property type="project" value="UniProtKB-UniRule"/>
</dbReference>
<feature type="binding site" evidence="9">
    <location>
        <begin position="291"/>
        <end position="295"/>
    </location>
    <ligand>
        <name>GTP</name>
        <dbReference type="ChEBI" id="CHEBI:37565"/>
    </ligand>
</feature>
<dbReference type="HAMAP" id="MF_00920">
    <property type="entry name" value="FtsY"/>
    <property type="match status" value="1"/>
</dbReference>
<dbReference type="CDD" id="cd17874">
    <property type="entry name" value="FtsY"/>
    <property type="match status" value="1"/>
</dbReference>